<proteinExistence type="predicted"/>
<evidence type="ECO:0000313" key="3">
    <source>
        <dbReference type="Proteomes" id="UP001642409"/>
    </source>
</evidence>
<dbReference type="AlphaFoldDB" id="A0AA86NB65"/>
<evidence type="ECO:0000313" key="2">
    <source>
        <dbReference type="EMBL" id="CAL6101865.1"/>
    </source>
</evidence>
<accession>A0AA86NB65</accession>
<dbReference type="EMBL" id="CAXDID020000549">
    <property type="protein sequence ID" value="CAL6101865.1"/>
    <property type="molecule type" value="Genomic_DNA"/>
</dbReference>
<dbReference type="Proteomes" id="UP001642409">
    <property type="component" value="Unassembled WGS sequence"/>
</dbReference>
<keyword evidence="3" id="KW-1185">Reference proteome</keyword>
<comment type="caution">
    <text evidence="1">The sequence shown here is derived from an EMBL/GenBank/DDBJ whole genome shotgun (WGS) entry which is preliminary data.</text>
</comment>
<dbReference type="EMBL" id="CATOUU010000103">
    <property type="protein sequence ID" value="CAI9916397.1"/>
    <property type="molecule type" value="Genomic_DNA"/>
</dbReference>
<reference evidence="1" key="1">
    <citation type="submission" date="2023-06" db="EMBL/GenBank/DDBJ databases">
        <authorList>
            <person name="Kurt Z."/>
        </authorList>
    </citation>
    <scope>NUCLEOTIDE SEQUENCE</scope>
</reference>
<protein>
    <submittedName>
        <fullName evidence="2">Hypothetical_protein</fullName>
    </submittedName>
</protein>
<organism evidence="1">
    <name type="scientific">Hexamita inflata</name>
    <dbReference type="NCBI Taxonomy" id="28002"/>
    <lineage>
        <taxon>Eukaryota</taxon>
        <taxon>Metamonada</taxon>
        <taxon>Diplomonadida</taxon>
        <taxon>Hexamitidae</taxon>
        <taxon>Hexamitinae</taxon>
        <taxon>Hexamita</taxon>
    </lineage>
</organism>
<name>A0AA86NB65_9EUKA</name>
<gene>
    <name evidence="1" type="ORF">HINF_LOCUS4042</name>
    <name evidence="2" type="ORF">HINF_LOCUS71394</name>
</gene>
<sequence length="148" mass="17546">MSLMVLETYRYKCVKLLWKSEMVVGYILPQPENQQDTQDQSDSSQHTSKQKYRRFKSFFRYDRKPLFKLAIVLQLSSKEYIINTGFGFQNLCKKQDHSNAKTRKLYYMYFQKNSSKFQRRINSEVAKLGFINYYVFAHVPGICSDCGA</sequence>
<reference evidence="2 3" key="2">
    <citation type="submission" date="2024-07" db="EMBL/GenBank/DDBJ databases">
        <authorList>
            <person name="Akdeniz Z."/>
        </authorList>
    </citation>
    <scope>NUCLEOTIDE SEQUENCE [LARGE SCALE GENOMIC DNA]</scope>
</reference>
<evidence type="ECO:0000313" key="1">
    <source>
        <dbReference type="EMBL" id="CAI9916397.1"/>
    </source>
</evidence>